<evidence type="ECO:0000256" key="1">
    <source>
        <dbReference type="PROSITE-ProRule" id="PRU00285"/>
    </source>
</evidence>
<dbReference type="AlphaFoldDB" id="A0A4R5FUR6"/>
<comment type="similarity">
    <text evidence="1 2">Belongs to the small heat shock protein (HSP20) family.</text>
</comment>
<dbReference type="SUPFAM" id="SSF49764">
    <property type="entry name" value="HSP20-like chaperones"/>
    <property type="match status" value="1"/>
</dbReference>
<accession>A0A4R5FUR6</accession>
<proteinExistence type="inferred from homology"/>
<name>A0A4R5FUR6_9ACTN</name>
<evidence type="ECO:0000256" key="2">
    <source>
        <dbReference type="RuleBase" id="RU003616"/>
    </source>
</evidence>
<dbReference type="InterPro" id="IPR008978">
    <property type="entry name" value="HSP20-like_chaperone"/>
</dbReference>
<dbReference type="Pfam" id="PF00011">
    <property type="entry name" value="HSP20"/>
    <property type="match status" value="1"/>
</dbReference>
<reference evidence="4 5" key="1">
    <citation type="submission" date="2019-03" db="EMBL/GenBank/DDBJ databases">
        <title>Draft genome sequences of novel Actinobacteria.</title>
        <authorList>
            <person name="Sahin N."/>
            <person name="Ay H."/>
            <person name="Saygin H."/>
        </authorList>
    </citation>
    <scope>NUCLEOTIDE SEQUENCE [LARGE SCALE GENOMIC DNA]</scope>
    <source>
        <strain evidence="4 5">6K102</strain>
    </source>
</reference>
<dbReference type="Gene3D" id="2.60.40.790">
    <property type="match status" value="1"/>
</dbReference>
<organism evidence="4 5">
    <name type="scientific">Nonomuraea mesophila</name>
    <dbReference type="NCBI Taxonomy" id="2530382"/>
    <lineage>
        <taxon>Bacteria</taxon>
        <taxon>Bacillati</taxon>
        <taxon>Actinomycetota</taxon>
        <taxon>Actinomycetes</taxon>
        <taxon>Streptosporangiales</taxon>
        <taxon>Streptosporangiaceae</taxon>
        <taxon>Nonomuraea</taxon>
    </lineage>
</organism>
<dbReference type="PROSITE" id="PS01031">
    <property type="entry name" value="SHSP"/>
    <property type="match status" value="1"/>
</dbReference>
<dbReference type="CDD" id="cd06464">
    <property type="entry name" value="ACD_sHsps-like"/>
    <property type="match status" value="1"/>
</dbReference>
<comment type="caution">
    <text evidence="4">The sequence shown here is derived from an EMBL/GenBank/DDBJ whole genome shotgun (WGS) entry which is preliminary data.</text>
</comment>
<evidence type="ECO:0000259" key="3">
    <source>
        <dbReference type="PROSITE" id="PS01031"/>
    </source>
</evidence>
<dbReference type="Proteomes" id="UP000295136">
    <property type="component" value="Unassembled WGS sequence"/>
</dbReference>
<dbReference type="InterPro" id="IPR031107">
    <property type="entry name" value="Small_HSP"/>
</dbReference>
<evidence type="ECO:0000313" key="4">
    <source>
        <dbReference type="EMBL" id="TDE57189.1"/>
    </source>
</evidence>
<dbReference type="InterPro" id="IPR002068">
    <property type="entry name" value="A-crystallin/Hsp20_dom"/>
</dbReference>
<protein>
    <submittedName>
        <fullName evidence="4">Hsp20/alpha crystallin family protein</fullName>
    </submittedName>
</protein>
<sequence>MRLTSIDSAFRELERQLDRLTQPVFGDGWTSVPMDAVRRNDEMLLRFDLPGIDPDSIEVTVDRGVLSVSARREESYTEDEGVFVHERSTGTFTRQVYLPDHLDADGVQAAYDNGVLTVRVPVLEAAQPRKIEIAKGDAARALTK</sequence>
<feature type="domain" description="SHSP" evidence="3">
    <location>
        <begin position="25"/>
        <end position="136"/>
    </location>
</feature>
<evidence type="ECO:0000313" key="5">
    <source>
        <dbReference type="Proteomes" id="UP000295136"/>
    </source>
</evidence>
<dbReference type="PANTHER" id="PTHR11527">
    <property type="entry name" value="HEAT-SHOCK PROTEIN 20 FAMILY MEMBER"/>
    <property type="match status" value="1"/>
</dbReference>
<gene>
    <name evidence="4" type="ORF">E1295_08670</name>
</gene>
<dbReference type="RefSeq" id="WP_132629366.1">
    <property type="nucleotide sequence ID" value="NZ_SMLD01000015.1"/>
</dbReference>
<keyword evidence="5" id="KW-1185">Reference proteome</keyword>
<dbReference type="EMBL" id="SMLD01000015">
    <property type="protein sequence ID" value="TDE57189.1"/>
    <property type="molecule type" value="Genomic_DNA"/>
</dbReference>